<reference evidence="4" key="1">
    <citation type="journal article" date="2019" name="Int. J. Syst. Evol. Microbiol.">
        <title>The Global Catalogue of Microorganisms (GCM) 10K type strain sequencing project: providing services to taxonomists for standard genome sequencing and annotation.</title>
        <authorList>
            <consortium name="The Broad Institute Genomics Platform"/>
            <consortium name="The Broad Institute Genome Sequencing Center for Infectious Disease"/>
            <person name="Wu L."/>
            <person name="Ma J."/>
        </authorList>
    </citation>
    <scope>NUCLEOTIDE SEQUENCE [LARGE SCALE GENOMIC DNA]</scope>
    <source>
        <strain evidence="4">JCM 4376</strain>
    </source>
</reference>
<gene>
    <name evidence="3" type="ORF">GCM10015535_66890</name>
</gene>
<name>A0ABQ2WAN6_9ACTN</name>
<feature type="region of interest" description="Disordered" evidence="1">
    <location>
        <begin position="74"/>
        <end position="97"/>
    </location>
</feature>
<feature type="region of interest" description="Disordered" evidence="1">
    <location>
        <begin position="1"/>
        <end position="42"/>
    </location>
</feature>
<dbReference type="RefSeq" id="WP_189548011.1">
    <property type="nucleotide sequence ID" value="NZ_BMTF01000041.1"/>
</dbReference>
<evidence type="ECO:0000313" key="3">
    <source>
        <dbReference type="EMBL" id="GGV96786.1"/>
    </source>
</evidence>
<comment type="caution">
    <text evidence="3">The sequence shown here is derived from an EMBL/GenBank/DDBJ whole genome shotgun (WGS) entry which is preliminary data.</text>
</comment>
<organism evidence="3 4">
    <name type="scientific">Streptomyces gelaticus</name>
    <dbReference type="NCBI Taxonomy" id="285446"/>
    <lineage>
        <taxon>Bacteria</taxon>
        <taxon>Bacillati</taxon>
        <taxon>Actinomycetota</taxon>
        <taxon>Actinomycetes</taxon>
        <taxon>Kitasatosporales</taxon>
        <taxon>Streptomycetaceae</taxon>
        <taxon>Streptomyces</taxon>
    </lineage>
</organism>
<evidence type="ECO:0000313" key="4">
    <source>
        <dbReference type="Proteomes" id="UP000660675"/>
    </source>
</evidence>
<evidence type="ECO:0000256" key="1">
    <source>
        <dbReference type="SAM" id="MobiDB-lite"/>
    </source>
</evidence>
<dbReference type="Proteomes" id="UP000660675">
    <property type="component" value="Unassembled WGS sequence"/>
</dbReference>
<evidence type="ECO:0000259" key="2">
    <source>
        <dbReference type="Pfam" id="PF13683"/>
    </source>
</evidence>
<keyword evidence="4" id="KW-1185">Reference proteome</keyword>
<feature type="domain" description="Integrase catalytic" evidence="2">
    <location>
        <begin position="51"/>
        <end position="80"/>
    </location>
</feature>
<protein>
    <recommendedName>
        <fullName evidence="2">Integrase catalytic domain-containing protein</fullName>
    </recommendedName>
</protein>
<dbReference type="EMBL" id="BMTF01000041">
    <property type="protein sequence ID" value="GGV96786.1"/>
    <property type="molecule type" value="Genomic_DNA"/>
</dbReference>
<accession>A0ABQ2WAN6</accession>
<dbReference type="Pfam" id="PF13683">
    <property type="entry name" value="rve_3"/>
    <property type="match status" value="1"/>
</dbReference>
<sequence>MAGLFLAGTATGPEGSPRRRGRSRTGTEHAPGTQFAEVGQTLSGKSVEQVGLADIELGTAEWVDWFNNQRLHSAIGDIPPHEQRGQPSRSTPAPIGG</sequence>
<proteinExistence type="predicted"/>
<dbReference type="InterPro" id="IPR001584">
    <property type="entry name" value="Integrase_cat-core"/>
</dbReference>